<sequence>MGRLYSGNLNEYMDAVARLEEDHDVYAAQVATRRYFDESIRSTVIEHVVEVSTRSGVTLTRKVFRRKDDDMLYAEMTSWLRKVHSDLRHWK</sequence>
<organism evidence="1 2">
    <name type="scientific">Klebsiella phage vB_KpnP_cmc355D</name>
    <dbReference type="NCBI Taxonomy" id="3110534"/>
    <lineage>
        <taxon>Viruses</taxon>
        <taxon>Duplodnaviria</taxon>
        <taxon>Heunggongvirae</taxon>
        <taxon>Uroviricota</taxon>
        <taxon>Caudoviricetes</taxon>
        <taxon>Autographivirales</taxon>
        <taxon>Autotranscriptaviridae</taxon>
        <taxon>Studiervirinae</taxon>
        <taxon>Benllochvirus</taxon>
        <taxon>Benllochvirus cmc355D</taxon>
    </lineage>
</organism>
<evidence type="ECO:0000313" key="2">
    <source>
        <dbReference type="Proteomes" id="UP001327463"/>
    </source>
</evidence>
<reference evidence="1 2" key="1">
    <citation type="submission" date="2023-12" db="EMBL/GenBank/DDBJ databases">
        <authorList>
            <person name="Geng H."/>
            <person name="Luan G."/>
        </authorList>
    </citation>
    <scope>NUCLEOTIDE SEQUENCE [LARGE SCALE GENOMIC DNA]</scope>
</reference>
<proteinExistence type="predicted"/>
<dbReference type="EMBL" id="OR915848">
    <property type="protein sequence ID" value="WQZ00655.1"/>
    <property type="molecule type" value="Genomic_DNA"/>
</dbReference>
<dbReference type="InterPro" id="IPR020147">
    <property type="entry name" value="Phage_T7-like_1.2"/>
</dbReference>
<accession>A0ABZ0ZXG8</accession>
<dbReference type="Proteomes" id="UP001327463">
    <property type="component" value="Segment"/>
</dbReference>
<dbReference type="Pfam" id="PF10922">
    <property type="entry name" value="T7-like_gp12"/>
    <property type="match status" value="1"/>
</dbReference>
<keyword evidence="2" id="KW-1185">Reference proteome</keyword>
<name>A0ABZ0ZXG8_9CAUD</name>
<protein>
    <submittedName>
        <fullName evidence="1">Uncharacterized protein</fullName>
    </submittedName>
</protein>
<evidence type="ECO:0000313" key="1">
    <source>
        <dbReference type="EMBL" id="WQZ00655.1"/>
    </source>
</evidence>